<reference evidence="8" key="2">
    <citation type="submission" date="2023-04" db="EMBL/GenBank/DDBJ databases">
        <authorList>
            <person name="Bruccoleri R.E."/>
            <person name="Oakeley E.J."/>
            <person name="Faust A.-M."/>
            <person name="Dessus-Babus S."/>
            <person name="Altorfer M."/>
            <person name="Burckhardt D."/>
            <person name="Oertli M."/>
            <person name="Naumann U."/>
            <person name="Petersen F."/>
            <person name="Wong J."/>
        </authorList>
    </citation>
    <scope>NUCLEOTIDE SEQUENCE</scope>
    <source>
        <strain evidence="8">GSM-AAB239-AS_SAM_17_03QT</strain>
        <tissue evidence="8">Leaf</tissue>
    </source>
</reference>
<feature type="region of interest" description="Disordered" evidence="6">
    <location>
        <begin position="194"/>
        <end position="223"/>
    </location>
</feature>
<evidence type="ECO:0000256" key="1">
    <source>
        <dbReference type="ARBA" id="ARBA00004323"/>
    </source>
</evidence>
<keyword evidence="9" id="KW-1185">Reference proteome</keyword>
<feature type="compositionally biased region" description="Low complexity" evidence="6">
    <location>
        <begin position="46"/>
        <end position="58"/>
    </location>
</feature>
<dbReference type="Pfam" id="PF03016">
    <property type="entry name" value="Exostosin_GT47"/>
    <property type="match status" value="1"/>
</dbReference>
<protein>
    <submittedName>
        <fullName evidence="8">Glycosyltransferase</fullName>
    </submittedName>
</protein>
<comment type="subcellular location">
    <subcellularLocation>
        <location evidence="1">Golgi apparatus membrane</location>
        <topology evidence="1">Single-pass type II membrane protein</topology>
    </subcellularLocation>
</comment>
<keyword evidence="3" id="KW-0328">Glycosyltransferase</keyword>
<comment type="similarity">
    <text evidence="2">Belongs to the glycosyltransferase 47 family.</text>
</comment>
<evidence type="ECO:0000256" key="3">
    <source>
        <dbReference type="ARBA" id="ARBA00022676"/>
    </source>
</evidence>
<dbReference type="InterPro" id="IPR004263">
    <property type="entry name" value="Exostosin"/>
</dbReference>
<evidence type="ECO:0000256" key="2">
    <source>
        <dbReference type="ARBA" id="ARBA00010271"/>
    </source>
</evidence>
<dbReference type="InterPro" id="IPR040911">
    <property type="entry name" value="Exostosin_GT47"/>
</dbReference>
<feature type="compositionally biased region" description="Basic and acidic residues" evidence="6">
    <location>
        <begin position="105"/>
        <end position="117"/>
    </location>
</feature>
<sequence length="612" mass="69337">MAAPLRRPAAAGYRRCVLAAAILISAVAVMFAVVDPDPVTSRLLFSSSSSSSIAPASSRGPEQVNSFSPPSPESKLEDSDAERRDFSNGDLKAPPLQSEEQVDTDAERRDSSNEDLKAPPLQSEEQVDSETEERNSTSEVLKEATLQSEPIIEAKERDSSGEYVAIPPSQSPELTISSSEMSKAKENFLRFAGEDSSQPEVPVRTDGNEVKSSNGDIGLRPLQPEKPVSLMTATDQELIFAKEEIGRAPVISDDPDLYAPLFRNVAVFKRSYELMERTLKVYIYRDGRKPIFHTPFFKGIYASEGWFLKLMEANTQFVVKDPNKAHLFFLPYSARQLEETLYKPDSHNLRPLAVFLKNYIDGISVKYPFWNRTRGADHFLVACHDWGPYTTKLHEELRKNAIKALCNADLSEGFVQGKDVSLPETNIRNPRRPLRGVGGKPVSRRSILAFFAGNLHGRVRPILLEYWSGKDEDMKIYGPLPPRVSRKMSYIEHMKSSKFCICPMGYEVNSPRIVEAIYYECVPVIIADNFVLPFDDVLDWSRFSVVVAEKDIPNLKDILMKISPREYATMQNNVKRVQRHFLWHQRPVKYDIFHMILHSIWFSRLNQIQVQG</sequence>
<dbReference type="EMBL" id="JANAVB010039215">
    <property type="protein sequence ID" value="KAJ6800011.1"/>
    <property type="molecule type" value="Genomic_DNA"/>
</dbReference>
<evidence type="ECO:0000256" key="6">
    <source>
        <dbReference type="SAM" id="MobiDB-lite"/>
    </source>
</evidence>
<dbReference type="AlphaFoldDB" id="A0AAX6E7S7"/>
<keyword evidence="5" id="KW-0333">Golgi apparatus</keyword>
<feature type="region of interest" description="Disordered" evidence="6">
    <location>
        <begin position="44"/>
        <end position="179"/>
    </location>
</feature>
<organism evidence="8 9">
    <name type="scientific">Iris pallida</name>
    <name type="common">Sweet iris</name>
    <dbReference type="NCBI Taxonomy" id="29817"/>
    <lineage>
        <taxon>Eukaryota</taxon>
        <taxon>Viridiplantae</taxon>
        <taxon>Streptophyta</taxon>
        <taxon>Embryophyta</taxon>
        <taxon>Tracheophyta</taxon>
        <taxon>Spermatophyta</taxon>
        <taxon>Magnoliopsida</taxon>
        <taxon>Liliopsida</taxon>
        <taxon>Asparagales</taxon>
        <taxon>Iridaceae</taxon>
        <taxon>Iridoideae</taxon>
        <taxon>Irideae</taxon>
        <taxon>Iris</taxon>
    </lineage>
</organism>
<gene>
    <name evidence="8" type="ORF">M6B38_205380</name>
</gene>
<evidence type="ECO:0000313" key="8">
    <source>
        <dbReference type="EMBL" id="KAJ6800011.1"/>
    </source>
</evidence>
<evidence type="ECO:0000256" key="4">
    <source>
        <dbReference type="ARBA" id="ARBA00022968"/>
    </source>
</evidence>
<dbReference type="GO" id="GO:0000139">
    <property type="term" value="C:Golgi membrane"/>
    <property type="evidence" value="ECO:0007669"/>
    <property type="project" value="UniProtKB-SubCell"/>
</dbReference>
<keyword evidence="3" id="KW-0808">Transferase</keyword>
<reference evidence="8" key="1">
    <citation type="journal article" date="2023" name="GigaByte">
        <title>Genome assembly of the bearded iris, Iris pallida Lam.</title>
        <authorList>
            <person name="Bruccoleri R.E."/>
            <person name="Oakeley E.J."/>
            <person name="Faust A.M.E."/>
            <person name="Altorfer M."/>
            <person name="Dessus-Babus S."/>
            <person name="Burckhardt D."/>
            <person name="Oertli M."/>
            <person name="Naumann U."/>
            <person name="Petersen F."/>
            <person name="Wong J."/>
        </authorList>
    </citation>
    <scope>NUCLEOTIDE SEQUENCE</scope>
    <source>
        <strain evidence="8">GSM-AAB239-AS_SAM_17_03QT</strain>
    </source>
</reference>
<accession>A0AAX6E7S7</accession>
<feature type="compositionally biased region" description="Basic and acidic residues" evidence="6">
    <location>
        <begin position="74"/>
        <end position="87"/>
    </location>
</feature>
<keyword evidence="4" id="KW-0812">Transmembrane</keyword>
<dbReference type="GO" id="GO:0016757">
    <property type="term" value="F:glycosyltransferase activity"/>
    <property type="evidence" value="ECO:0007669"/>
    <property type="project" value="UniProtKB-KW"/>
</dbReference>
<name>A0AAX6E7S7_IRIPA</name>
<dbReference type="PANTHER" id="PTHR11062:SF59">
    <property type="entry name" value="EXOSTOSIN FAMILY PROTEIN"/>
    <property type="match status" value="1"/>
</dbReference>
<dbReference type="Proteomes" id="UP001140949">
    <property type="component" value="Unassembled WGS sequence"/>
</dbReference>
<dbReference type="PANTHER" id="PTHR11062">
    <property type="entry name" value="EXOSTOSIN HEPARAN SULFATE GLYCOSYLTRANSFERASE -RELATED"/>
    <property type="match status" value="1"/>
</dbReference>
<feature type="compositionally biased region" description="Basic and acidic residues" evidence="6">
    <location>
        <begin position="132"/>
        <end position="142"/>
    </location>
</feature>
<evidence type="ECO:0000313" key="9">
    <source>
        <dbReference type="Proteomes" id="UP001140949"/>
    </source>
</evidence>
<keyword evidence="4" id="KW-0735">Signal-anchor</keyword>
<evidence type="ECO:0000259" key="7">
    <source>
        <dbReference type="Pfam" id="PF03016"/>
    </source>
</evidence>
<evidence type="ECO:0000256" key="5">
    <source>
        <dbReference type="ARBA" id="ARBA00023034"/>
    </source>
</evidence>
<comment type="caution">
    <text evidence="8">The sequence shown here is derived from an EMBL/GenBank/DDBJ whole genome shotgun (WGS) entry which is preliminary data.</text>
</comment>
<proteinExistence type="inferred from homology"/>
<feature type="domain" description="Exostosin GT47" evidence="7">
    <location>
        <begin position="276"/>
        <end position="561"/>
    </location>
</feature>